<comment type="caution">
    <text evidence="1">The sequence shown here is derived from an EMBL/GenBank/DDBJ whole genome shotgun (WGS) entry which is preliminary data.</text>
</comment>
<name>X1CXW7_9ZZZZ</name>
<dbReference type="AlphaFoldDB" id="X1CXW7"/>
<proteinExistence type="predicted"/>
<sequence>MNIPIYKYQNQCYKCFKEIELFYPERFAYHNNIGNVNETYSNTMGRKTLGNICPYCGKYQGNNYVQNYFHNNTYKDDFMDHIIWVNGKLRCEECNELYEYPFFDVISDVDNYNIEDFYCCIPGRLCPSCESNQKIDYLIKELSNTHICVLCNKVIFESYDEYSNYMITLDESTLTQSPGEDHHINYQKNITIPM</sequence>
<dbReference type="EMBL" id="BART01021232">
    <property type="protein sequence ID" value="GAG97782.1"/>
    <property type="molecule type" value="Genomic_DNA"/>
</dbReference>
<protein>
    <submittedName>
        <fullName evidence="1">Uncharacterized protein</fullName>
    </submittedName>
</protein>
<evidence type="ECO:0000313" key="1">
    <source>
        <dbReference type="EMBL" id="GAG97782.1"/>
    </source>
</evidence>
<organism evidence="1">
    <name type="scientific">marine sediment metagenome</name>
    <dbReference type="NCBI Taxonomy" id="412755"/>
    <lineage>
        <taxon>unclassified sequences</taxon>
        <taxon>metagenomes</taxon>
        <taxon>ecological metagenomes</taxon>
    </lineage>
</organism>
<feature type="non-terminal residue" evidence="1">
    <location>
        <position position="194"/>
    </location>
</feature>
<reference evidence="1" key="1">
    <citation type="journal article" date="2014" name="Front. Microbiol.">
        <title>High frequency of phylogenetically diverse reductive dehalogenase-homologous genes in deep subseafloor sedimentary metagenomes.</title>
        <authorList>
            <person name="Kawai M."/>
            <person name="Futagami T."/>
            <person name="Toyoda A."/>
            <person name="Takaki Y."/>
            <person name="Nishi S."/>
            <person name="Hori S."/>
            <person name="Arai W."/>
            <person name="Tsubouchi T."/>
            <person name="Morono Y."/>
            <person name="Uchiyama I."/>
            <person name="Ito T."/>
            <person name="Fujiyama A."/>
            <person name="Inagaki F."/>
            <person name="Takami H."/>
        </authorList>
    </citation>
    <scope>NUCLEOTIDE SEQUENCE</scope>
    <source>
        <strain evidence="1">Expedition CK06-06</strain>
    </source>
</reference>
<accession>X1CXW7</accession>
<gene>
    <name evidence="1" type="ORF">S01H4_39240</name>
</gene>